<evidence type="ECO:0000313" key="1">
    <source>
        <dbReference type="EMBL" id="CAI9978219.1"/>
    </source>
</evidence>
<dbReference type="EMBL" id="CAXDID020000128">
    <property type="protein sequence ID" value="CAL6034583.1"/>
    <property type="molecule type" value="Genomic_DNA"/>
</dbReference>
<dbReference type="SUPFAM" id="SSF88874">
    <property type="entry name" value="Receptor-binding domain of short tail fibre protein gp12"/>
    <property type="match status" value="1"/>
</dbReference>
<dbReference type="Proteomes" id="UP001642409">
    <property type="component" value="Unassembled WGS sequence"/>
</dbReference>
<proteinExistence type="predicted"/>
<organism evidence="1">
    <name type="scientific">Hexamita inflata</name>
    <dbReference type="NCBI Taxonomy" id="28002"/>
    <lineage>
        <taxon>Eukaryota</taxon>
        <taxon>Metamonada</taxon>
        <taxon>Diplomonadida</taxon>
        <taxon>Hexamitidae</taxon>
        <taxon>Hexamitinae</taxon>
        <taxon>Hexamita</taxon>
    </lineage>
</organism>
<name>A0AA86V2L4_9EUKA</name>
<evidence type="ECO:0000313" key="2">
    <source>
        <dbReference type="EMBL" id="CAL6034583.1"/>
    </source>
</evidence>
<protein>
    <recommendedName>
        <fullName evidence="4">Tail fiber protein</fullName>
    </recommendedName>
</protein>
<evidence type="ECO:0008006" key="4">
    <source>
        <dbReference type="Google" id="ProtNLM"/>
    </source>
</evidence>
<keyword evidence="3" id="KW-1185">Reference proteome</keyword>
<dbReference type="AlphaFoldDB" id="A0AA86V2L4"/>
<sequence>MNGQIIDNYTISCVYPFIFDGVQCQCVNGYIFNNNSCIDVIQQLFSTNELVKNIQNQQYILSQNISDRVSAHYELKQTVDDINTSTQELQNQLLAQQIRTEHITEQFNTFSETTIINNTNQNSAISSLNTSVQNQLIMIQALQALKYQQTLPIGTILMFDATGWIDSSTMNGWYACTAANHNSNNNIPNLENQFIRGISPSARPSSVLSSGSGTVQINLSNLPPHNHNMNHNHDVIILGQDPGIPGSNTINSVLMRNNQGNVATFSFGNENQNSYTSQPNVINTGDGSNEGAKSIPIDINNNIKQYALIFIKRVM</sequence>
<comment type="caution">
    <text evidence="1">The sequence shown here is derived from an EMBL/GenBank/DDBJ whole genome shotgun (WGS) entry which is preliminary data.</text>
</comment>
<accession>A0AA86V2L4</accession>
<gene>
    <name evidence="2" type="ORF">HINF_LOCUS35524</name>
    <name evidence="1" type="ORF">HINF_LOCUS65864</name>
</gene>
<dbReference type="EMBL" id="CATOUU010001183">
    <property type="protein sequence ID" value="CAI9978219.1"/>
    <property type="molecule type" value="Genomic_DNA"/>
</dbReference>
<reference evidence="1" key="1">
    <citation type="submission" date="2023-06" db="EMBL/GenBank/DDBJ databases">
        <authorList>
            <person name="Kurt Z."/>
        </authorList>
    </citation>
    <scope>NUCLEOTIDE SEQUENCE</scope>
</reference>
<reference evidence="2 3" key="2">
    <citation type="submission" date="2024-07" db="EMBL/GenBank/DDBJ databases">
        <authorList>
            <person name="Akdeniz Z."/>
        </authorList>
    </citation>
    <scope>NUCLEOTIDE SEQUENCE [LARGE SCALE GENOMIC DNA]</scope>
</reference>
<evidence type="ECO:0000313" key="3">
    <source>
        <dbReference type="Proteomes" id="UP001642409"/>
    </source>
</evidence>